<dbReference type="AlphaFoldDB" id="X1UDU9"/>
<feature type="non-terminal residue" evidence="2">
    <location>
        <position position="1"/>
    </location>
</feature>
<evidence type="ECO:0000313" key="2">
    <source>
        <dbReference type="EMBL" id="GAI90494.1"/>
    </source>
</evidence>
<organism evidence="2">
    <name type="scientific">marine sediment metagenome</name>
    <dbReference type="NCBI Taxonomy" id="412755"/>
    <lineage>
        <taxon>unclassified sequences</taxon>
        <taxon>metagenomes</taxon>
        <taxon>ecological metagenomes</taxon>
    </lineage>
</organism>
<dbReference type="EMBL" id="BARW01016387">
    <property type="protein sequence ID" value="GAI90494.1"/>
    <property type="molecule type" value="Genomic_DNA"/>
</dbReference>
<reference evidence="2" key="1">
    <citation type="journal article" date="2014" name="Front. Microbiol.">
        <title>High frequency of phylogenetically diverse reductive dehalogenase-homologous genes in deep subseafloor sedimentary metagenomes.</title>
        <authorList>
            <person name="Kawai M."/>
            <person name="Futagami T."/>
            <person name="Toyoda A."/>
            <person name="Takaki Y."/>
            <person name="Nishi S."/>
            <person name="Hori S."/>
            <person name="Arai W."/>
            <person name="Tsubouchi T."/>
            <person name="Morono Y."/>
            <person name="Uchiyama I."/>
            <person name="Ito T."/>
            <person name="Fujiyama A."/>
            <person name="Inagaki F."/>
            <person name="Takami H."/>
        </authorList>
    </citation>
    <scope>NUCLEOTIDE SEQUENCE</scope>
    <source>
        <strain evidence="2">Expedition CK06-06</strain>
    </source>
</reference>
<accession>X1UDU9</accession>
<gene>
    <name evidence="2" type="ORF">S12H4_28556</name>
</gene>
<feature type="compositionally biased region" description="Basic and acidic residues" evidence="1">
    <location>
        <begin position="10"/>
        <end position="48"/>
    </location>
</feature>
<sequence>AVIEPETEEEIRTREAKEFEEKENTKKDIQESRAREAQLKKDHEEGKDKVKTYKEAKTIYKKRVEEEDKILQAISKKAQEAGIDSFERLVNFALDQGIFKTQLTEHLATRVLVTNKDVGDRLLKALEELSKSKEEVPEEEISEEGKEKLLTDLFNMAQKAGLKNWKEIAAEGCRTRINDEEYIFEIPTTVEEAKEILISDPKRLKKMEEVFAAMAGAIS</sequence>
<feature type="region of interest" description="Disordered" evidence="1">
    <location>
        <begin position="1"/>
        <end position="48"/>
    </location>
</feature>
<comment type="caution">
    <text evidence="2">The sequence shown here is derived from an EMBL/GenBank/DDBJ whole genome shotgun (WGS) entry which is preliminary data.</text>
</comment>
<protein>
    <submittedName>
        <fullName evidence="2">Uncharacterized protein</fullName>
    </submittedName>
</protein>
<name>X1UDU9_9ZZZZ</name>
<evidence type="ECO:0000256" key="1">
    <source>
        <dbReference type="SAM" id="MobiDB-lite"/>
    </source>
</evidence>
<proteinExistence type="predicted"/>